<evidence type="ECO:0000256" key="4">
    <source>
        <dbReference type="ARBA" id="ARBA00022692"/>
    </source>
</evidence>
<evidence type="ECO:0000256" key="5">
    <source>
        <dbReference type="ARBA" id="ARBA00023077"/>
    </source>
</evidence>
<comment type="caution">
    <text evidence="12">The sequence shown here is derived from an EMBL/GenBank/DDBJ whole genome shotgun (WGS) entry which is preliminary data.</text>
</comment>
<evidence type="ECO:0000256" key="6">
    <source>
        <dbReference type="ARBA" id="ARBA00023136"/>
    </source>
</evidence>
<evidence type="ECO:0000259" key="10">
    <source>
        <dbReference type="Pfam" id="PF00593"/>
    </source>
</evidence>
<evidence type="ECO:0000256" key="1">
    <source>
        <dbReference type="ARBA" id="ARBA00004571"/>
    </source>
</evidence>
<dbReference type="NCBIfam" id="TIGR04056">
    <property type="entry name" value="OMP_RagA_SusC"/>
    <property type="match status" value="1"/>
</dbReference>
<dbReference type="SUPFAM" id="SSF56935">
    <property type="entry name" value="Porins"/>
    <property type="match status" value="1"/>
</dbReference>
<dbReference type="InterPro" id="IPR000531">
    <property type="entry name" value="Beta-barrel_TonB"/>
</dbReference>
<dbReference type="Proteomes" id="UP000305939">
    <property type="component" value="Unassembled WGS sequence"/>
</dbReference>
<dbReference type="InterPro" id="IPR012910">
    <property type="entry name" value="Plug_dom"/>
</dbReference>
<dbReference type="Gene3D" id="2.60.40.1120">
    <property type="entry name" value="Carboxypeptidase-like, regulatory domain"/>
    <property type="match status" value="1"/>
</dbReference>
<evidence type="ECO:0000256" key="7">
    <source>
        <dbReference type="ARBA" id="ARBA00023237"/>
    </source>
</evidence>
<dbReference type="InterPro" id="IPR039426">
    <property type="entry name" value="TonB-dep_rcpt-like"/>
</dbReference>
<keyword evidence="5 9" id="KW-0798">TonB box</keyword>
<protein>
    <submittedName>
        <fullName evidence="12">TonB-dependent receptor</fullName>
    </submittedName>
</protein>
<evidence type="ECO:0000256" key="2">
    <source>
        <dbReference type="ARBA" id="ARBA00022448"/>
    </source>
</evidence>
<dbReference type="InterPro" id="IPR023997">
    <property type="entry name" value="TonB-dep_OMP_SusC/RagA_CS"/>
</dbReference>
<keyword evidence="13" id="KW-1185">Reference proteome</keyword>
<evidence type="ECO:0000256" key="3">
    <source>
        <dbReference type="ARBA" id="ARBA00022452"/>
    </source>
</evidence>
<evidence type="ECO:0000256" key="9">
    <source>
        <dbReference type="RuleBase" id="RU003357"/>
    </source>
</evidence>
<dbReference type="Pfam" id="PF00593">
    <property type="entry name" value="TonB_dep_Rec_b-barrel"/>
    <property type="match status" value="1"/>
</dbReference>
<dbReference type="InterPro" id="IPR036942">
    <property type="entry name" value="Beta-barrel_TonB_sf"/>
</dbReference>
<comment type="similarity">
    <text evidence="8 9">Belongs to the TonB-dependent receptor family.</text>
</comment>
<name>A0A4S3M465_9FLAO</name>
<dbReference type="InterPro" id="IPR037066">
    <property type="entry name" value="Plug_dom_sf"/>
</dbReference>
<organism evidence="12 13">
    <name type="scientific">Robertkochia marina</name>
    <dbReference type="NCBI Taxonomy" id="1227945"/>
    <lineage>
        <taxon>Bacteria</taxon>
        <taxon>Pseudomonadati</taxon>
        <taxon>Bacteroidota</taxon>
        <taxon>Flavobacteriia</taxon>
        <taxon>Flavobacteriales</taxon>
        <taxon>Flavobacteriaceae</taxon>
        <taxon>Robertkochia</taxon>
    </lineage>
</organism>
<dbReference type="OrthoDB" id="9768177at2"/>
<evidence type="ECO:0000313" key="13">
    <source>
        <dbReference type="Proteomes" id="UP000305939"/>
    </source>
</evidence>
<dbReference type="Gene3D" id="2.40.170.20">
    <property type="entry name" value="TonB-dependent receptor, beta-barrel domain"/>
    <property type="match status" value="1"/>
</dbReference>
<keyword evidence="6 8" id="KW-0472">Membrane</keyword>
<feature type="domain" description="TonB-dependent receptor-like beta-barrel" evidence="10">
    <location>
        <begin position="367"/>
        <end position="932"/>
    </location>
</feature>
<sequence>MAFALQFSFAQEKTITGTVTDQDGLPLPGASVLVKGTTNGTQTDFNGNYSIVASEGETLVFAFIGQKTEERIIGASSVIDVQLVEDAQALEEVVVIGYGKQTKEKLVQSVAIVGSEQIEDIPAVAPQELLQGQASGVQVVNSSGILGAAPVIKIRGVASINAGGRPLVVVDGVPLNDANLSSGQGGQALNPLGDINPNDIESFSVLKDAAATAIYGSRGSNGVVLITTKSGRKNQKTKITLDMSTSWSESTDLFDMMDADQFRGFVAERAGATPEDYPQGGFDWAPNVVRTGLSNDLNFSVSGGGEKTTFFTGFTYKDQEGFIIGNNLNRMSGRLNLTHEANDWLRMGVNLSVTENRNDRVGSENSTFAPLTSSFLQTPWVEPYDENGNFVNTGFIANVIAIEALDINDSNSFRTVGNIFGEISFTDDLYFRTDFGIDRVLLEEFSRSFEINSPGGYGDDYVAQQNKLVWNNSLNWNKTFANKHDVSAVAGMSYEQTDIRDIFVSATGFLSDDQINTVSGSEPGTTINTVTGSRLVGYFARTNYSYDNKYTVEASFRRDGSSRFGANNKYGNFWAVGGAWMLSSERFMENVDWIDIFKLRGNYGTAGNDRIGDFASLARFEGGNISNYNGASGLRQLSAANPDLQWERSKSYDIGFELGMFNNRVNLSVDYYNKTTTDLILNVPIPQTNGGLNSITDNVGEMENRGFDIDLNTVNIRTPDFEWTTSLNLGINENEVLSLPGASVDDQGREFISGSASQRAIVGQSVNTFYLIRYNGVNPETGDAEWLDKDGNVTTTPTADDRVIVGDANPDFVGGFRNTLKWKNFDLNFFFNFSYGNDIMIDGLRFTDNPNGFFNKRAQLLDVWENPGDEAYVPSFSSSTFSTFAQRSTAQLRDGSFARLKNLTLGYSVPTSFLEKSGFLSGARIYFTANNLLTIKADNMDGIDPEVTDTVGNLGQGESFFTPPQSKTYLVGVRLNF</sequence>
<keyword evidence="2 8" id="KW-0813">Transport</keyword>
<dbReference type="Gene3D" id="2.170.130.10">
    <property type="entry name" value="TonB-dependent receptor, plug domain"/>
    <property type="match status" value="1"/>
</dbReference>
<feature type="domain" description="TonB-dependent receptor plug" evidence="11">
    <location>
        <begin position="103"/>
        <end position="223"/>
    </location>
</feature>
<dbReference type="Pfam" id="PF07715">
    <property type="entry name" value="Plug"/>
    <property type="match status" value="1"/>
</dbReference>
<proteinExistence type="inferred from homology"/>
<accession>A0A4S3M465</accession>
<dbReference type="AlphaFoldDB" id="A0A4S3M465"/>
<evidence type="ECO:0000313" key="12">
    <source>
        <dbReference type="EMBL" id="THD69984.1"/>
    </source>
</evidence>
<dbReference type="NCBIfam" id="TIGR04057">
    <property type="entry name" value="SusC_RagA_signa"/>
    <property type="match status" value="1"/>
</dbReference>
<dbReference type="InterPro" id="IPR008969">
    <property type="entry name" value="CarboxyPept-like_regulatory"/>
</dbReference>
<reference evidence="12 13" key="1">
    <citation type="submission" date="2019-04" db="EMBL/GenBank/DDBJ databases">
        <title>Draft genome sequence of Robertkochia marina CC-AMO-30D.</title>
        <authorList>
            <person name="Hameed A."/>
            <person name="Lin S.-Y."/>
            <person name="Shahina M."/>
            <person name="Lai W.-A."/>
            <person name="Young C.-C."/>
        </authorList>
    </citation>
    <scope>NUCLEOTIDE SEQUENCE [LARGE SCALE GENOMIC DNA]</scope>
    <source>
        <strain evidence="12 13">CC-AMO-30D</strain>
    </source>
</reference>
<gene>
    <name evidence="12" type="ORF">E7Z59_00020</name>
</gene>
<dbReference type="SUPFAM" id="SSF49464">
    <property type="entry name" value="Carboxypeptidase regulatory domain-like"/>
    <property type="match status" value="1"/>
</dbReference>
<keyword evidence="12" id="KW-0675">Receptor</keyword>
<keyword evidence="4 8" id="KW-0812">Transmembrane</keyword>
<dbReference type="EMBL" id="SSMC01000001">
    <property type="protein sequence ID" value="THD69984.1"/>
    <property type="molecule type" value="Genomic_DNA"/>
</dbReference>
<evidence type="ECO:0000259" key="11">
    <source>
        <dbReference type="Pfam" id="PF07715"/>
    </source>
</evidence>
<dbReference type="InterPro" id="IPR023996">
    <property type="entry name" value="TonB-dep_OMP_SusC/RagA"/>
</dbReference>
<dbReference type="Pfam" id="PF13715">
    <property type="entry name" value="CarbopepD_reg_2"/>
    <property type="match status" value="1"/>
</dbReference>
<dbReference type="PROSITE" id="PS52016">
    <property type="entry name" value="TONB_DEPENDENT_REC_3"/>
    <property type="match status" value="1"/>
</dbReference>
<evidence type="ECO:0000256" key="8">
    <source>
        <dbReference type="PROSITE-ProRule" id="PRU01360"/>
    </source>
</evidence>
<comment type="subcellular location">
    <subcellularLocation>
        <location evidence="1 8">Cell outer membrane</location>
        <topology evidence="1 8">Multi-pass membrane protein</topology>
    </subcellularLocation>
</comment>
<keyword evidence="3 8" id="KW-1134">Transmembrane beta strand</keyword>
<dbReference type="GO" id="GO:0009279">
    <property type="term" value="C:cell outer membrane"/>
    <property type="evidence" value="ECO:0007669"/>
    <property type="project" value="UniProtKB-SubCell"/>
</dbReference>
<keyword evidence="7 8" id="KW-0998">Cell outer membrane</keyword>